<keyword evidence="2" id="KW-0732">Signal</keyword>
<feature type="repeat" description="TPR" evidence="1">
    <location>
        <begin position="266"/>
        <end position="299"/>
    </location>
</feature>
<feature type="signal peptide" evidence="2">
    <location>
        <begin position="1"/>
        <end position="22"/>
    </location>
</feature>
<keyword evidence="4" id="KW-1185">Reference proteome</keyword>
<feature type="repeat" description="TPR" evidence="1">
    <location>
        <begin position="340"/>
        <end position="373"/>
    </location>
</feature>
<dbReference type="STRING" id="1346286.SAMN05444362_10699"/>
<evidence type="ECO:0000256" key="2">
    <source>
        <dbReference type="SAM" id="SignalP"/>
    </source>
</evidence>
<accession>A0A1M5BKH2</accession>
<evidence type="ECO:0000313" key="3">
    <source>
        <dbReference type="EMBL" id="SHF42885.1"/>
    </source>
</evidence>
<dbReference type="EMBL" id="FQUC01000006">
    <property type="protein sequence ID" value="SHF42885.1"/>
    <property type="molecule type" value="Genomic_DNA"/>
</dbReference>
<keyword evidence="1" id="KW-0802">TPR repeat</keyword>
<dbReference type="Pfam" id="PF13432">
    <property type="entry name" value="TPR_16"/>
    <property type="match status" value="1"/>
</dbReference>
<feature type="repeat" description="TPR" evidence="1">
    <location>
        <begin position="300"/>
        <end position="333"/>
    </location>
</feature>
<organism evidence="3 4">
    <name type="scientific">Dysgonomonas macrotermitis</name>
    <dbReference type="NCBI Taxonomy" id="1346286"/>
    <lineage>
        <taxon>Bacteria</taxon>
        <taxon>Pseudomonadati</taxon>
        <taxon>Bacteroidota</taxon>
        <taxon>Bacteroidia</taxon>
        <taxon>Bacteroidales</taxon>
        <taxon>Dysgonomonadaceae</taxon>
        <taxon>Dysgonomonas</taxon>
    </lineage>
</organism>
<sequence length="387" mass="43473">MKKIITAFALLSLFTISQSLLNAQRKIQVLSAVVKDKKIEGAEVLLQKNGEQTVVGHTDANGNVTLSPAFSDNSDAMVIIKKDGYSTLVAKCPCEGLTYAISPTMKNLDGMRVVLSWGKNPSDLDSHLWYSNQHVFWREKVGQKANLDVDDMDSYGPETITIEEKKFGTEYIYAVHDYTNKENMSNYALARSSAKVFVYIGNSLVKTYYVPSDIKGNLWTVFRVTKEGEIEDVNSMVSSNITDPGDIRYNTSNSMLITTVVDKQSALRLNRLGTEEYNKQNYHKAIEYYLAAIDVYPDFGQAYGNLGLSYKKNNQYAEALWANRKAIALANGNTAPVTRAGAYYNIGRIYEERGEYAKAKEQYKLAKSKVDRSAYDEAIKRMENLID</sequence>
<evidence type="ECO:0000313" key="4">
    <source>
        <dbReference type="Proteomes" id="UP000184480"/>
    </source>
</evidence>
<dbReference type="InterPro" id="IPR011990">
    <property type="entry name" value="TPR-like_helical_dom_sf"/>
</dbReference>
<dbReference type="SUPFAM" id="SSF48452">
    <property type="entry name" value="TPR-like"/>
    <property type="match status" value="1"/>
</dbReference>
<dbReference type="OrthoDB" id="6372180at2"/>
<feature type="chain" id="PRO_5009909067" evidence="2">
    <location>
        <begin position="23"/>
        <end position="387"/>
    </location>
</feature>
<dbReference type="InterPro" id="IPR019734">
    <property type="entry name" value="TPR_rpt"/>
</dbReference>
<name>A0A1M5BKH2_9BACT</name>
<dbReference type="Gene3D" id="1.25.40.10">
    <property type="entry name" value="Tetratricopeptide repeat domain"/>
    <property type="match status" value="1"/>
</dbReference>
<protein>
    <submittedName>
        <fullName evidence="3">Tetratricopeptide repeat-containing protein</fullName>
    </submittedName>
</protein>
<dbReference type="AlphaFoldDB" id="A0A1M5BKH2"/>
<dbReference type="SMART" id="SM00028">
    <property type="entry name" value="TPR"/>
    <property type="match status" value="3"/>
</dbReference>
<gene>
    <name evidence="3" type="ORF">SAMN05444362_10699</name>
</gene>
<reference evidence="4" key="1">
    <citation type="submission" date="2016-11" db="EMBL/GenBank/DDBJ databases">
        <authorList>
            <person name="Varghese N."/>
            <person name="Submissions S."/>
        </authorList>
    </citation>
    <scope>NUCLEOTIDE SEQUENCE [LARGE SCALE GENOMIC DNA]</scope>
    <source>
        <strain evidence="4">DSM 27370</strain>
    </source>
</reference>
<dbReference type="RefSeq" id="WP_062180254.1">
    <property type="nucleotide sequence ID" value="NZ_BBXL01000009.1"/>
</dbReference>
<evidence type="ECO:0000256" key="1">
    <source>
        <dbReference type="PROSITE-ProRule" id="PRU00339"/>
    </source>
</evidence>
<dbReference type="Pfam" id="PF13181">
    <property type="entry name" value="TPR_8"/>
    <property type="match status" value="1"/>
</dbReference>
<proteinExistence type="predicted"/>
<dbReference type="Proteomes" id="UP000184480">
    <property type="component" value="Unassembled WGS sequence"/>
</dbReference>
<dbReference type="PROSITE" id="PS50005">
    <property type="entry name" value="TPR"/>
    <property type="match status" value="3"/>
</dbReference>